<gene>
    <name evidence="8" type="ORF">AVDCRST_MAG21-1451</name>
</gene>
<dbReference type="CDD" id="cd17535">
    <property type="entry name" value="REC_NarL-like"/>
    <property type="match status" value="1"/>
</dbReference>
<dbReference type="InterPro" id="IPR016032">
    <property type="entry name" value="Sig_transdc_resp-reg_C-effctor"/>
</dbReference>
<dbReference type="SMART" id="SM00448">
    <property type="entry name" value="REC"/>
    <property type="match status" value="1"/>
</dbReference>
<dbReference type="GO" id="GO:0000160">
    <property type="term" value="P:phosphorelay signal transduction system"/>
    <property type="evidence" value="ECO:0007669"/>
    <property type="project" value="InterPro"/>
</dbReference>
<evidence type="ECO:0000256" key="3">
    <source>
        <dbReference type="ARBA" id="ARBA00023125"/>
    </source>
</evidence>
<dbReference type="Pfam" id="PF00196">
    <property type="entry name" value="GerE"/>
    <property type="match status" value="1"/>
</dbReference>
<dbReference type="SUPFAM" id="SSF46894">
    <property type="entry name" value="C-terminal effector domain of the bipartite response regulators"/>
    <property type="match status" value="1"/>
</dbReference>
<reference evidence="8" key="1">
    <citation type="submission" date="2020-02" db="EMBL/GenBank/DDBJ databases">
        <authorList>
            <person name="Meier V. D."/>
        </authorList>
    </citation>
    <scope>NUCLEOTIDE SEQUENCE</scope>
    <source>
        <strain evidence="8">AVDCRST_MAG21</strain>
    </source>
</reference>
<dbReference type="PROSITE" id="PS50043">
    <property type="entry name" value="HTH_LUXR_2"/>
    <property type="match status" value="1"/>
</dbReference>
<keyword evidence="2" id="KW-0805">Transcription regulation</keyword>
<dbReference type="InterPro" id="IPR001789">
    <property type="entry name" value="Sig_transdc_resp-reg_receiver"/>
</dbReference>
<name>A0A6J4N7L8_9ACTN</name>
<dbReference type="EMBL" id="CADCUL010000142">
    <property type="protein sequence ID" value="CAA9380198.1"/>
    <property type="molecule type" value="Genomic_DNA"/>
</dbReference>
<dbReference type="Pfam" id="PF00072">
    <property type="entry name" value="Response_reg"/>
    <property type="match status" value="1"/>
</dbReference>
<proteinExistence type="predicted"/>
<sequence length="215" mass="23230">MRVVIGEDEALLREGMVLLLQRAGFDVVAAEDDATRLVSAVLRHRPDIVVTDIRMPPDGTDDGLRAALTVRSLLPRTGVVVLSQHLSRQYALDLLAGGPAGVGYLLKQRVADASRFAAALRRVASGGTVVDREIAAAAVARAEQVDDSVSRLTRRQREVLSLLAEGLSNAAIAESLVIAEKSVVEHVSKVYEALQLPQTGNEHRRVLAVLRYLSR</sequence>
<feature type="modified residue" description="4-aspartylphosphate" evidence="5">
    <location>
        <position position="52"/>
    </location>
</feature>
<evidence type="ECO:0000256" key="2">
    <source>
        <dbReference type="ARBA" id="ARBA00023015"/>
    </source>
</evidence>
<evidence type="ECO:0000313" key="8">
    <source>
        <dbReference type="EMBL" id="CAA9380198.1"/>
    </source>
</evidence>
<dbReference type="InterPro" id="IPR039420">
    <property type="entry name" value="WalR-like"/>
</dbReference>
<dbReference type="PANTHER" id="PTHR43214">
    <property type="entry name" value="TWO-COMPONENT RESPONSE REGULATOR"/>
    <property type="match status" value="1"/>
</dbReference>
<evidence type="ECO:0000256" key="5">
    <source>
        <dbReference type="PROSITE-ProRule" id="PRU00169"/>
    </source>
</evidence>
<dbReference type="CDD" id="cd06170">
    <property type="entry name" value="LuxR_C_like"/>
    <property type="match status" value="1"/>
</dbReference>
<dbReference type="PRINTS" id="PR00038">
    <property type="entry name" value="HTHLUXR"/>
</dbReference>
<dbReference type="SUPFAM" id="SSF52172">
    <property type="entry name" value="CheY-like"/>
    <property type="match status" value="1"/>
</dbReference>
<evidence type="ECO:0000259" key="7">
    <source>
        <dbReference type="PROSITE" id="PS50110"/>
    </source>
</evidence>
<dbReference type="GO" id="GO:0003677">
    <property type="term" value="F:DNA binding"/>
    <property type="evidence" value="ECO:0007669"/>
    <property type="project" value="UniProtKB-KW"/>
</dbReference>
<accession>A0A6J4N7L8</accession>
<feature type="domain" description="HTH luxR-type" evidence="6">
    <location>
        <begin position="145"/>
        <end position="215"/>
    </location>
</feature>
<protein>
    <submittedName>
        <fullName evidence="8">Two-component transcriptional response regulator, LuxR family</fullName>
    </submittedName>
</protein>
<keyword evidence="3" id="KW-0238">DNA-binding</keyword>
<dbReference type="SMART" id="SM00421">
    <property type="entry name" value="HTH_LUXR"/>
    <property type="match status" value="1"/>
</dbReference>
<organism evidence="8">
    <name type="scientific">uncultured Nocardioidaceae bacterium</name>
    <dbReference type="NCBI Taxonomy" id="253824"/>
    <lineage>
        <taxon>Bacteria</taxon>
        <taxon>Bacillati</taxon>
        <taxon>Actinomycetota</taxon>
        <taxon>Actinomycetes</taxon>
        <taxon>Propionibacteriales</taxon>
        <taxon>Nocardioidaceae</taxon>
        <taxon>environmental samples</taxon>
    </lineage>
</organism>
<dbReference type="InterPro" id="IPR058245">
    <property type="entry name" value="NreC/VraR/RcsB-like_REC"/>
</dbReference>
<keyword evidence="4" id="KW-0804">Transcription</keyword>
<keyword evidence="1 5" id="KW-0597">Phosphoprotein</keyword>
<dbReference type="Gene3D" id="3.40.50.2300">
    <property type="match status" value="1"/>
</dbReference>
<dbReference type="GO" id="GO:0006355">
    <property type="term" value="P:regulation of DNA-templated transcription"/>
    <property type="evidence" value="ECO:0007669"/>
    <property type="project" value="InterPro"/>
</dbReference>
<evidence type="ECO:0000259" key="6">
    <source>
        <dbReference type="PROSITE" id="PS50043"/>
    </source>
</evidence>
<feature type="domain" description="Response regulatory" evidence="7">
    <location>
        <begin position="2"/>
        <end position="122"/>
    </location>
</feature>
<dbReference type="PROSITE" id="PS50110">
    <property type="entry name" value="RESPONSE_REGULATORY"/>
    <property type="match status" value="1"/>
</dbReference>
<dbReference type="AlphaFoldDB" id="A0A6J4N7L8"/>
<evidence type="ECO:0000256" key="1">
    <source>
        <dbReference type="ARBA" id="ARBA00022553"/>
    </source>
</evidence>
<evidence type="ECO:0000256" key="4">
    <source>
        <dbReference type="ARBA" id="ARBA00023163"/>
    </source>
</evidence>
<dbReference type="InterPro" id="IPR000792">
    <property type="entry name" value="Tscrpt_reg_LuxR_C"/>
</dbReference>
<dbReference type="PANTHER" id="PTHR43214:SF24">
    <property type="entry name" value="TRANSCRIPTIONAL REGULATORY PROTEIN NARL-RELATED"/>
    <property type="match status" value="1"/>
</dbReference>
<dbReference type="InterPro" id="IPR011006">
    <property type="entry name" value="CheY-like_superfamily"/>
</dbReference>